<name>A0A8B8NM14_9MYRT</name>
<keyword evidence="3" id="KW-0805">Transcription regulation</keyword>
<evidence type="ECO:0000256" key="6">
    <source>
        <dbReference type="ARBA" id="ARBA00023242"/>
    </source>
</evidence>
<feature type="compositionally biased region" description="Basic and acidic residues" evidence="7">
    <location>
        <begin position="55"/>
        <end position="64"/>
    </location>
</feature>
<dbReference type="Proteomes" id="UP000827889">
    <property type="component" value="Chromosome 4"/>
</dbReference>
<dbReference type="KEGG" id="rarg:115736157"/>
<dbReference type="SMART" id="SM00774">
    <property type="entry name" value="WRKY"/>
    <property type="match status" value="2"/>
</dbReference>
<dbReference type="Pfam" id="PF03106">
    <property type="entry name" value="WRKY"/>
    <property type="match status" value="2"/>
</dbReference>
<evidence type="ECO:0000256" key="1">
    <source>
        <dbReference type="ARBA" id="ARBA00004123"/>
    </source>
</evidence>
<dbReference type="InterPro" id="IPR036576">
    <property type="entry name" value="WRKY_dom_sf"/>
</dbReference>
<keyword evidence="4" id="KW-0238">DNA-binding</keyword>
<dbReference type="FunFam" id="2.20.25.80:FF:000006">
    <property type="entry name" value="WRKY transcription factor"/>
    <property type="match status" value="1"/>
</dbReference>
<feature type="region of interest" description="Disordered" evidence="7">
    <location>
        <begin position="302"/>
        <end position="327"/>
    </location>
</feature>
<evidence type="ECO:0000256" key="2">
    <source>
        <dbReference type="ARBA" id="ARBA00022737"/>
    </source>
</evidence>
<protein>
    <submittedName>
        <fullName evidence="10">Probable WRKY transcription factor 32</fullName>
    </submittedName>
</protein>
<dbReference type="GeneID" id="115736157"/>
<feature type="region of interest" description="Disordered" evidence="7">
    <location>
        <begin position="1"/>
        <end position="136"/>
    </location>
</feature>
<evidence type="ECO:0000313" key="10">
    <source>
        <dbReference type="RefSeq" id="XP_030523551.1"/>
    </source>
</evidence>
<dbReference type="GO" id="GO:0043565">
    <property type="term" value="F:sequence-specific DNA binding"/>
    <property type="evidence" value="ECO:0007669"/>
    <property type="project" value="InterPro"/>
</dbReference>
<keyword evidence="2" id="KW-0677">Repeat</keyword>
<comment type="subcellular location">
    <subcellularLocation>
        <location evidence="1">Nucleus</location>
    </subcellularLocation>
</comment>
<evidence type="ECO:0000313" key="9">
    <source>
        <dbReference type="Proteomes" id="UP000827889"/>
    </source>
</evidence>
<feature type="compositionally biased region" description="Low complexity" evidence="7">
    <location>
        <begin position="114"/>
        <end position="126"/>
    </location>
</feature>
<keyword evidence="5" id="KW-0804">Transcription</keyword>
<evidence type="ECO:0000256" key="4">
    <source>
        <dbReference type="ARBA" id="ARBA00023125"/>
    </source>
</evidence>
<feature type="domain" description="WRKY" evidence="8">
    <location>
        <begin position="333"/>
        <end position="398"/>
    </location>
</feature>
<feature type="compositionally biased region" description="Polar residues" evidence="7">
    <location>
        <begin position="245"/>
        <end position="266"/>
    </location>
</feature>
<dbReference type="RefSeq" id="XP_030523551.1">
    <property type="nucleotide sequence ID" value="XM_030667691.2"/>
</dbReference>
<dbReference type="InterPro" id="IPR003657">
    <property type="entry name" value="WRKY_dom"/>
</dbReference>
<reference evidence="10" key="1">
    <citation type="submission" date="2025-08" db="UniProtKB">
        <authorList>
            <consortium name="RefSeq"/>
        </authorList>
    </citation>
    <scope>IDENTIFICATION</scope>
    <source>
        <tissue evidence="10">Leaf</tissue>
    </source>
</reference>
<evidence type="ECO:0000259" key="8">
    <source>
        <dbReference type="PROSITE" id="PS50811"/>
    </source>
</evidence>
<feature type="compositionally biased region" description="Low complexity" evidence="7">
    <location>
        <begin position="1"/>
        <end position="12"/>
    </location>
</feature>
<evidence type="ECO:0000256" key="5">
    <source>
        <dbReference type="ARBA" id="ARBA00023163"/>
    </source>
</evidence>
<organism evidence="9 10">
    <name type="scientific">Rhodamnia argentea</name>
    <dbReference type="NCBI Taxonomy" id="178133"/>
    <lineage>
        <taxon>Eukaryota</taxon>
        <taxon>Viridiplantae</taxon>
        <taxon>Streptophyta</taxon>
        <taxon>Embryophyta</taxon>
        <taxon>Tracheophyta</taxon>
        <taxon>Spermatophyta</taxon>
        <taxon>Magnoliopsida</taxon>
        <taxon>eudicotyledons</taxon>
        <taxon>Gunneridae</taxon>
        <taxon>Pentapetalae</taxon>
        <taxon>rosids</taxon>
        <taxon>malvids</taxon>
        <taxon>Myrtales</taxon>
        <taxon>Myrtaceae</taxon>
        <taxon>Myrtoideae</taxon>
        <taxon>Myrteae</taxon>
        <taxon>Australasian group</taxon>
        <taxon>Rhodamnia</taxon>
    </lineage>
</organism>
<evidence type="ECO:0000256" key="3">
    <source>
        <dbReference type="ARBA" id="ARBA00023015"/>
    </source>
</evidence>
<dbReference type="GO" id="GO:0003700">
    <property type="term" value="F:DNA-binding transcription factor activity"/>
    <property type="evidence" value="ECO:0007669"/>
    <property type="project" value="InterPro"/>
</dbReference>
<dbReference type="OrthoDB" id="764896at2759"/>
<proteinExistence type="predicted"/>
<gene>
    <name evidence="10" type="primary">LOC115736157</name>
</gene>
<evidence type="ECO:0000256" key="7">
    <source>
        <dbReference type="SAM" id="MobiDB-lite"/>
    </source>
</evidence>
<dbReference type="AlphaFoldDB" id="A0A8B8NM14"/>
<dbReference type="SUPFAM" id="SSF118290">
    <property type="entry name" value="WRKY DNA-binding domain"/>
    <property type="match status" value="2"/>
</dbReference>
<feature type="region of interest" description="Disordered" evidence="7">
    <location>
        <begin position="272"/>
        <end position="291"/>
    </location>
</feature>
<feature type="domain" description="WRKY" evidence="8">
    <location>
        <begin position="160"/>
        <end position="224"/>
    </location>
</feature>
<feature type="compositionally biased region" description="Gly residues" evidence="7">
    <location>
        <begin position="27"/>
        <end position="38"/>
    </location>
</feature>
<feature type="compositionally biased region" description="Polar residues" evidence="7">
    <location>
        <begin position="94"/>
        <end position="113"/>
    </location>
</feature>
<dbReference type="InterPro" id="IPR044810">
    <property type="entry name" value="WRKY_plant"/>
</dbReference>
<dbReference type="PROSITE" id="PS50811">
    <property type="entry name" value="WRKY"/>
    <property type="match status" value="2"/>
</dbReference>
<accession>A0A8B8NM14</accession>
<keyword evidence="9" id="KW-1185">Reference proteome</keyword>
<dbReference type="PANTHER" id="PTHR31221">
    <property type="entry name" value="WRKY TRANSCRIPTION FACTOR PROTEIN 1-RELATED"/>
    <property type="match status" value="1"/>
</dbReference>
<dbReference type="GO" id="GO:0005634">
    <property type="term" value="C:nucleus"/>
    <property type="evidence" value="ECO:0007669"/>
    <property type="project" value="UniProtKB-SubCell"/>
</dbReference>
<dbReference type="Gene3D" id="2.20.25.80">
    <property type="entry name" value="WRKY domain"/>
    <property type="match status" value="2"/>
</dbReference>
<keyword evidence="6" id="KW-0539">Nucleus</keyword>
<dbReference type="PANTHER" id="PTHR31221:SF150">
    <property type="entry name" value="WRKY TRANSCRIPTION FACTOR 32-RELATED"/>
    <property type="match status" value="1"/>
</dbReference>
<feature type="region of interest" description="Disordered" evidence="7">
    <location>
        <begin position="241"/>
        <end position="267"/>
    </location>
</feature>
<sequence>MADEGGASLGALEGEGGRPGERPSSPEGGGGGVGGGEGPPSETLAATPSAPSPRGDLDRCEDSKASFAAVEESKEQVQQSHQEVLGVGKVEAAQTKTQNQPHLSSCPMASSELSPTSVTQSISSIPSPTPVEQGSGMKITGSCMPDPNSRSSYTRNVPRALRTYNIDGYNWRKYGQKQVKSPQGSRSYFRCTNTECSAKKIECCDELGHMLETVYRSQHNHDPPRKVNGMLEGKFEKSVGPAINHLSNNHSTTVLDDSGPSSSSKELIQEIPDRTKSEHQNSGGFGGNGETIIKNEHVNEIEPRQSGKKNKLSHSDPQPKPGKKSKIVVHAAGDGGISADGYRWRKYGQKMVKGNPHPRNYYRCTSAGCPVRKQIETAVDNANAFIITCKGSHDHDMPVPKKRHGPPSTPLIAAAAALPASMSSSQLKKVDAAQNGKASTPLSVDTGGELTGEAMELGGDKAIESARTLLSIGFEIKPC</sequence>